<feature type="coiled-coil region" evidence="1">
    <location>
        <begin position="308"/>
        <end position="342"/>
    </location>
</feature>
<dbReference type="AlphaFoldDB" id="A0AAW0V176"/>
<feature type="compositionally biased region" description="Low complexity" evidence="2">
    <location>
        <begin position="123"/>
        <end position="133"/>
    </location>
</feature>
<accession>A0AAW0V176</accession>
<feature type="compositionally biased region" description="Low complexity" evidence="2">
    <location>
        <begin position="212"/>
        <end position="222"/>
    </location>
</feature>
<evidence type="ECO:0000313" key="4">
    <source>
        <dbReference type="Proteomes" id="UP001487740"/>
    </source>
</evidence>
<feature type="region of interest" description="Disordered" evidence="2">
    <location>
        <begin position="635"/>
        <end position="654"/>
    </location>
</feature>
<reference evidence="3 4" key="1">
    <citation type="submission" date="2023-03" db="EMBL/GenBank/DDBJ databases">
        <title>High-quality genome of Scylla paramamosain provides insights in environmental adaptation.</title>
        <authorList>
            <person name="Zhang L."/>
        </authorList>
    </citation>
    <scope>NUCLEOTIDE SEQUENCE [LARGE SCALE GENOMIC DNA]</scope>
    <source>
        <strain evidence="3">LZ_2023a</strain>
        <tissue evidence="3">Muscle</tissue>
    </source>
</reference>
<feature type="compositionally biased region" description="Basic and acidic residues" evidence="2">
    <location>
        <begin position="366"/>
        <end position="378"/>
    </location>
</feature>
<feature type="coiled-coil region" evidence="1">
    <location>
        <begin position="530"/>
        <end position="622"/>
    </location>
</feature>
<dbReference type="Proteomes" id="UP001487740">
    <property type="component" value="Unassembled WGS sequence"/>
</dbReference>
<feature type="compositionally biased region" description="Low complexity" evidence="2">
    <location>
        <begin position="399"/>
        <end position="409"/>
    </location>
</feature>
<feature type="region of interest" description="Disordered" evidence="2">
    <location>
        <begin position="212"/>
        <end position="253"/>
    </location>
</feature>
<feature type="region of interest" description="Disordered" evidence="2">
    <location>
        <begin position="34"/>
        <end position="171"/>
    </location>
</feature>
<feature type="compositionally biased region" description="Polar residues" evidence="2">
    <location>
        <begin position="44"/>
        <end position="53"/>
    </location>
</feature>
<dbReference type="EMBL" id="JARAKH010000003">
    <property type="protein sequence ID" value="KAK8405680.1"/>
    <property type="molecule type" value="Genomic_DNA"/>
</dbReference>
<organism evidence="3 4">
    <name type="scientific">Scylla paramamosain</name>
    <name type="common">Mud crab</name>
    <dbReference type="NCBI Taxonomy" id="85552"/>
    <lineage>
        <taxon>Eukaryota</taxon>
        <taxon>Metazoa</taxon>
        <taxon>Ecdysozoa</taxon>
        <taxon>Arthropoda</taxon>
        <taxon>Crustacea</taxon>
        <taxon>Multicrustacea</taxon>
        <taxon>Malacostraca</taxon>
        <taxon>Eumalacostraca</taxon>
        <taxon>Eucarida</taxon>
        <taxon>Decapoda</taxon>
        <taxon>Pleocyemata</taxon>
        <taxon>Brachyura</taxon>
        <taxon>Eubrachyura</taxon>
        <taxon>Portunoidea</taxon>
        <taxon>Portunidae</taxon>
        <taxon>Portuninae</taxon>
        <taxon>Scylla</taxon>
    </lineage>
</organism>
<dbReference type="Pfam" id="PF15290">
    <property type="entry name" value="Syntaphilin"/>
    <property type="match status" value="1"/>
</dbReference>
<evidence type="ECO:0000256" key="2">
    <source>
        <dbReference type="SAM" id="MobiDB-lite"/>
    </source>
</evidence>
<proteinExistence type="predicted"/>
<feature type="compositionally biased region" description="Polar residues" evidence="2">
    <location>
        <begin position="223"/>
        <end position="240"/>
    </location>
</feature>
<keyword evidence="1" id="KW-0175">Coiled coil</keyword>
<comment type="caution">
    <text evidence="3">The sequence shown here is derived from an EMBL/GenBank/DDBJ whole genome shotgun (WGS) entry which is preliminary data.</text>
</comment>
<name>A0AAW0V176_SCYPA</name>
<protein>
    <submittedName>
        <fullName evidence="3">Uncharacterized protein</fullName>
    </submittedName>
</protein>
<feature type="compositionally biased region" description="Polar residues" evidence="2">
    <location>
        <begin position="420"/>
        <end position="431"/>
    </location>
</feature>
<feature type="region of interest" description="Disordered" evidence="2">
    <location>
        <begin position="356"/>
        <end position="509"/>
    </location>
</feature>
<dbReference type="InterPro" id="IPR028197">
    <property type="entry name" value="Syntaphilin/Syntabulin"/>
</dbReference>
<evidence type="ECO:0000256" key="1">
    <source>
        <dbReference type="SAM" id="Coils"/>
    </source>
</evidence>
<keyword evidence="4" id="KW-1185">Reference proteome</keyword>
<gene>
    <name evidence="3" type="ORF">O3P69_001879</name>
</gene>
<evidence type="ECO:0000313" key="3">
    <source>
        <dbReference type="EMBL" id="KAK8405680.1"/>
    </source>
</evidence>
<sequence>MVSDVEMKLRDIECLGDLGDMTLGGGVSSLPYCGSTLEEERPGSSLSNASRSSKIPVFTRSHSLRVKSSSGAAHSQEGAKASSKAGVKGRADARPGSRASPSVGKGLVRSASFVSSRGMKGVSSPPSLSSTHPPSHHPASRHSLTPETPRRASYSANHAKRPSGSATDRKSHSYAGMGGSWYHHHSPSSYFHNHGLLNHHHVSRRPNFLPVSAASSSSQFSSLPTTPASQPETPSRSPDSNEPDDADSVKSFGSVSSAVSCDAALTHHHRGQACGGPGGASKGGRSFKYVLHCRHNHDHDPEQYLTPTQRAARRIRELKSQLSEARREVQQRDTEIARLTRELVELRLLKARNPHWEDEEDEAEGEDGRREDKVDGKNEGVVVPPPASRTHADGNARATSKTSSTPSEGSEPELRRLMENVSSGAPDSTVPQEPPTASPAGGSVAETRADSVDLTRSSLADSGHYDDLTSPSLSSRDPLETSRGSLRGHHTEEEEEVGAEEEEKDDREGVLQEVVVEGSSGEPVDPWAALEEAEARIREEYQRREELLKRNHMEDYNELKEKYNDRVEVLLSKLSDANLKYFELRPLYDQSQERVRELERDVMRLKEELTEAELRHQKMYLQMFLKGQQAARIQAEDDLDGGEEGLPSSLTSSGPMMELMRQLTRTEEELEKVKALYHREINCRNNNNNSTGGRRNGELDPRGHLRAIESILGYSDSERYNIGKVIKLRGAAVRGLHMPEYLSWFGSDLYDFPCVHDSGRSGRLSTRHRCR</sequence>
<feature type="compositionally biased region" description="Acidic residues" evidence="2">
    <location>
        <begin position="493"/>
        <end position="505"/>
    </location>
</feature>